<keyword evidence="9" id="KW-0464">Manganese</keyword>
<evidence type="ECO:0000256" key="9">
    <source>
        <dbReference type="ARBA" id="ARBA00023211"/>
    </source>
</evidence>
<dbReference type="EC" id="4.2.1.8" evidence="7"/>
<proteinExistence type="inferred from homology"/>
<evidence type="ECO:0000256" key="11">
    <source>
        <dbReference type="SAM" id="SignalP"/>
    </source>
</evidence>
<dbReference type="PANTHER" id="PTHR30387:SF2">
    <property type="entry name" value="MANNONATE DEHYDRATASE"/>
    <property type="match status" value="1"/>
</dbReference>
<dbReference type="PROSITE" id="PS51318">
    <property type="entry name" value="TAT"/>
    <property type="match status" value="1"/>
</dbReference>
<dbReference type="EMBL" id="RDQZ01000002">
    <property type="protein sequence ID" value="RXH17065.1"/>
    <property type="molecule type" value="Genomic_DNA"/>
</dbReference>
<evidence type="ECO:0000256" key="7">
    <source>
        <dbReference type="ARBA" id="ARBA00012927"/>
    </source>
</evidence>
<dbReference type="AlphaFoldDB" id="A0AAE6CCP6"/>
<comment type="catalytic activity">
    <reaction evidence="1">
        <text>D-mannonate = 2-dehydro-3-deoxy-D-gluconate + H2O</text>
        <dbReference type="Rhea" id="RHEA:20097"/>
        <dbReference type="ChEBI" id="CHEBI:15377"/>
        <dbReference type="ChEBI" id="CHEBI:17767"/>
        <dbReference type="ChEBI" id="CHEBI:57990"/>
        <dbReference type="EC" id="4.2.1.8"/>
    </reaction>
</comment>
<dbReference type="PANTHER" id="PTHR30387">
    <property type="entry name" value="MANNONATE DEHYDRATASE"/>
    <property type="match status" value="1"/>
</dbReference>
<comment type="pathway">
    <text evidence="5">Carbohydrate metabolism; pentose and glucuronate interconversion.</text>
</comment>
<evidence type="ECO:0000256" key="3">
    <source>
        <dbReference type="ARBA" id="ARBA00001954"/>
    </source>
</evidence>
<evidence type="ECO:0000256" key="6">
    <source>
        <dbReference type="ARBA" id="ARBA00007389"/>
    </source>
</evidence>
<keyword evidence="10" id="KW-0456">Lyase</keyword>
<feature type="signal peptide" evidence="11">
    <location>
        <begin position="1"/>
        <end position="28"/>
    </location>
</feature>
<comment type="cofactor">
    <cofactor evidence="3">
        <name>Fe(2+)</name>
        <dbReference type="ChEBI" id="CHEBI:29033"/>
    </cofactor>
</comment>
<dbReference type="EMBL" id="CP030054">
    <property type="protein sequence ID" value="QAU50922.1"/>
    <property type="molecule type" value="Genomic_DNA"/>
</dbReference>
<dbReference type="GO" id="GO:0008198">
    <property type="term" value="F:ferrous iron binding"/>
    <property type="evidence" value="ECO:0007669"/>
    <property type="project" value="TreeGrafter"/>
</dbReference>
<evidence type="ECO:0000256" key="2">
    <source>
        <dbReference type="ARBA" id="ARBA00001936"/>
    </source>
</evidence>
<dbReference type="KEGG" id="bgz:XH91_37190"/>
<gene>
    <name evidence="13" type="ORF">EAS56_03940</name>
    <name evidence="12" type="ORF">XH91_37190</name>
</gene>
<evidence type="ECO:0000256" key="5">
    <source>
        <dbReference type="ARBA" id="ARBA00004892"/>
    </source>
</evidence>
<dbReference type="GO" id="GO:0030145">
    <property type="term" value="F:manganese ion binding"/>
    <property type="evidence" value="ECO:0007669"/>
    <property type="project" value="TreeGrafter"/>
</dbReference>
<evidence type="ECO:0000256" key="4">
    <source>
        <dbReference type="ARBA" id="ARBA00002713"/>
    </source>
</evidence>
<organism evidence="12 14">
    <name type="scientific">Bradyrhizobium guangzhouense</name>
    <dbReference type="NCBI Taxonomy" id="1325095"/>
    <lineage>
        <taxon>Bacteria</taxon>
        <taxon>Pseudomonadati</taxon>
        <taxon>Pseudomonadota</taxon>
        <taxon>Alphaproteobacteria</taxon>
        <taxon>Hyphomicrobiales</taxon>
        <taxon>Nitrobacteraceae</taxon>
        <taxon>Bradyrhizobium</taxon>
    </lineage>
</organism>
<name>A0AAE6CCP6_9BRAD</name>
<evidence type="ECO:0000256" key="8">
    <source>
        <dbReference type="ARBA" id="ARBA00023004"/>
    </source>
</evidence>
<comment type="function">
    <text evidence="4">Catalyzes the dehydration of D-mannonate.</text>
</comment>
<reference evidence="12 14" key="1">
    <citation type="submission" date="2018-06" db="EMBL/GenBank/DDBJ databases">
        <title>Comparative genomics of rhizobia nodulating Arachis hypogaea in China.</title>
        <authorList>
            <person name="Li Y."/>
        </authorList>
    </citation>
    <scope>NUCLEOTIDE SEQUENCE [LARGE SCALE GENOMIC DNA]</scope>
    <source>
        <strain evidence="12 14">CCBAU 51670</strain>
        <plasmid evidence="12 14">unnamed1</plasmid>
    </source>
</reference>
<dbReference type="Pfam" id="PF03786">
    <property type="entry name" value="UxuA"/>
    <property type="match status" value="1"/>
</dbReference>
<dbReference type="InterPro" id="IPR036237">
    <property type="entry name" value="Xyl_isomerase-like_sf"/>
</dbReference>
<dbReference type="SUPFAM" id="SSF51658">
    <property type="entry name" value="Xylose isomerase-like"/>
    <property type="match status" value="1"/>
</dbReference>
<comment type="cofactor">
    <cofactor evidence="2">
        <name>Mn(2+)</name>
        <dbReference type="ChEBI" id="CHEBI:29035"/>
    </cofactor>
</comment>
<evidence type="ECO:0000313" key="15">
    <source>
        <dbReference type="Proteomes" id="UP000290401"/>
    </source>
</evidence>
<dbReference type="Proteomes" id="UP000290401">
    <property type="component" value="Unassembled WGS sequence"/>
</dbReference>
<geneLocation type="plasmid" evidence="12 14">
    <name>unnamed1</name>
</geneLocation>
<evidence type="ECO:0000256" key="1">
    <source>
        <dbReference type="ARBA" id="ARBA00001794"/>
    </source>
</evidence>
<keyword evidence="8" id="KW-0408">Iron</keyword>
<dbReference type="Proteomes" id="UP000288972">
    <property type="component" value="Plasmid unnamed1"/>
</dbReference>
<evidence type="ECO:0000313" key="14">
    <source>
        <dbReference type="Proteomes" id="UP000288972"/>
    </source>
</evidence>
<dbReference type="GO" id="GO:0042840">
    <property type="term" value="P:D-glucuronate catabolic process"/>
    <property type="evidence" value="ECO:0007669"/>
    <property type="project" value="TreeGrafter"/>
</dbReference>
<keyword evidence="11" id="KW-0732">Signal</keyword>
<evidence type="ECO:0000313" key="12">
    <source>
        <dbReference type="EMBL" id="QAU50922.1"/>
    </source>
</evidence>
<reference evidence="13 15" key="2">
    <citation type="submission" date="2018-10" db="EMBL/GenBank/DDBJ databases">
        <title>Bradyrhizobium sp. nov., effective nodules isolated from peanut in China.</title>
        <authorList>
            <person name="Li Y."/>
        </authorList>
    </citation>
    <scope>NUCLEOTIDE SEQUENCE [LARGE SCALE GENOMIC DNA]</scope>
    <source>
        <strain evidence="13 15">CCBAU 53426</strain>
    </source>
</reference>
<sequence length="407" mass="45348">MQQMDRRDFTKALLAMSASAGMSGAAVAEQEPSGGVPSLAVRVNDKIRLGGQRNFDRGPVTSRQNMQWHQRWGIRYLDVSLETRNAAPDVFGSDTPDEGALARAQALGTGMGGARLQPTTRWSLEGMMRIADTLQKNDLIWESIRMDSAYIAMAPGPERDRYLDLICENVQTAGRAGVKIISYHWNLTPIRRNRKVQGRGGSEYDAFKLEDNWRDLPPTPAGRVSADDYWERLHVWASRVIPVAAESGVKMACHPYDPGGLPLGYLGVDSFDAGDYANALLKYEKLYDSPHNGFQYDTGVSRESMPEGVDQLALLYGLIKRKKIHQIHFRNVRASQNDFVEVYHDEGDVDLFNIIRLLRDSGGSLLADHSPRHQDDPSYVIGFAFANGYILGLLRAAHEEALKSIAR</sequence>
<dbReference type="GO" id="GO:0008927">
    <property type="term" value="F:mannonate dehydratase activity"/>
    <property type="evidence" value="ECO:0007669"/>
    <property type="project" value="UniProtKB-EC"/>
</dbReference>
<keyword evidence="15" id="KW-1185">Reference proteome</keyword>
<accession>A0AAE6CCP6</accession>
<evidence type="ECO:0000256" key="10">
    <source>
        <dbReference type="ARBA" id="ARBA00023239"/>
    </source>
</evidence>
<feature type="chain" id="PRO_5042073954" description="mannonate dehydratase" evidence="11">
    <location>
        <begin position="29"/>
        <end position="407"/>
    </location>
</feature>
<dbReference type="InterPro" id="IPR004628">
    <property type="entry name" value="Man_deHydtase"/>
</dbReference>
<keyword evidence="12" id="KW-0614">Plasmid</keyword>
<dbReference type="InterPro" id="IPR006311">
    <property type="entry name" value="TAT_signal"/>
</dbReference>
<protein>
    <recommendedName>
        <fullName evidence="7">mannonate dehydratase</fullName>
        <ecNumber evidence="7">4.2.1.8</ecNumber>
    </recommendedName>
</protein>
<dbReference type="Gene3D" id="3.20.20.150">
    <property type="entry name" value="Divalent-metal-dependent TIM barrel enzymes"/>
    <property type="match status" value="1"/>
</dbReference>
<comment type="similarity">
    <text evidence="6">Belongs to the mannonate dehydratase family.</text>
</comment>
<evidence type="ECO:0000313" key="13">
    <source>
        <dbReference type="EMBL" id="RXH17065.1"/>
    </source>
</evidence>